<protein>
    <submittedName>
        <fullName evidence="3">Uncharacterized protein</fullName>
    </submittedName>
</protein>
<dbReference type="RefSeq" id="WP_382416273.1">
    <property type="nucleotide sequence ID" value="NZ_AP031500.1"/>
</dbReference>
<dbReference type="Gene3D" id="2.130.10.130">
    <property type="entry name" value="Integrin alpha, N-terminal"/>
    <property type="match status" value="1"/>
</dbReference>
<dbReference type="InterPro" id="IPR013517">
    <property type="entry name" value="FG-GAP"/>
</dbReference>
<evidence type="ECO:0000256" key="2">
    <source>
        <dbReference type="SAM" id="MobiDB-lite"/>
    </source>
</evidence>
<dbReference type="PROSITE" id="PS51257">
    <property type="entry name" value="PROKAR_LIPOPROTEIN"/>
    <property type="match status" value="1"/>
</dbReference>
<dbReference type="Proteomes" id="UP001595548">
    <property type="component" value="Unassembled WGS sequence"/>
</dbReference>
<proteinExistence type="predicted"/>
<keyword evidence="4" id="KW-1185">Reference proteome</keyword>
<evidence type="ECO:0000256" key="1">
    <source>
        <dbReference type="ARBA" id="ARBA00022729"/>
    </source>
</evidence>
<dbReference type="SUPFAM" id="SSF82171">
    <property type="entry name" value="DPP6 N-terminal domain-like"/>
    <property type="match status" value="1"/>
</dbReference>
<gene>
    <name evidence="3" type="ORF">ACFOEB_09960</name>
</gene>
<dbReference type="EMBL" id="JBHRTL010000006">
    <property type="protein sequence ID" value="MFC3155522.1"/>
    <property type="molecule type" value="Genomic_DNA"/>
</dbReference>
<dbReference type="Gene3D" id="2.60.40.10">
    <property type="entry name" value="Immunoglobulins"/>
    <property type="match status" value="1"/>
</dbReference>
<dbReference type="PANTHER" id="PTHR36220">
    <property type="entry name" value="UNNAMED PRODUCT"/>
    <property type="match status" value="1"/>
</dbReference>
<reference evidence="4" key="1">
    <citation type="journal article" date="2019" name="Int. J. Syst. Evol. Microbiol.">
        <title>The Global Catalogue of Microorganisms (GCM) 10K type strain sequencing project: providing services to taxonomists for standard genome sequencing and annotation.</title>
        <authorList>
            <consortium name="The Broad Institute Genomics Platform"/>
            <consortium name="The Broad Institute Genome Sequencing Center for Infectious Disease"/>
            <person name="Wu L."/>
            <person name="Ma J."/>
        </authorList>
    </citation>
    <scope>NUCLEOTIDE SEQUENCE [LARGE SCALE GENOMIC DNA]</scope>
    <source>
        <strain evidence="4">KCTC 52141</strain>
    </source>
</reference>
<evidence type="ECO:0000313" key="3">
    <source>
        <dbReference type="EMBL" id="MFC3155522.1"/>
    </source>
</evidence>
<name>A0ABV7HP60_9GAMM</name>
<feature type="region of interest" description="Disordered" evidence="2">
    <location>
        <begin position="23"/>
        <end position="43"/>
    </location>
</feature>
<organism evidence="3 4">
    <name type="scientific">Gilvimarinus japonicus</name>
    <dbReference type="NCBI Taxonomy" id="1796469"/>
    <lineage>
        <taxon>Bacteria</taxon>
        <taxon>Pseudomonadati</taxon>
        <taxon>Pseudomonadota</taxon>
        <taxon>Gammaproteobacteria</taxon>
        <taxon>Cellvibrionales</taxon>
        <taxon>Cellvibrionaceae</taxon>
        <taxon>Gilvimarinus</taxon>
    </lineage>
</organism>
<evidence type="ECO:0000313" key="4">
    <source>
        <dbReference type="Proteomes" id="UP001595548"/>
    </source>
</evidence>
<comment type="caution">
    <text evidence="3">The sequence shown here is derived from an EMBL/GenBank/DDBJ whole genome shotgun (WGS) entry which is preliminary data.</text>
</comment>
<dbReference type="Pfam" id="PF14312">
    <property type="entry name" value="FG-GAP_2"/>
    <property type="match status" value="1"/>
</dbReference>
<dbReference type="PANTHER" id="PTHR36220:SF1">
    <property type="entry name" value="GAMMA TUBULIN COMPLEX COMPONENT C-TERMINAL DOMAIN-CONTAINING PROTEIN"/>
    <property type="match status" value="1"/>
</dbReference>
<accession>A0ABV7HP60</accession>
<sequence length="612" mass="63032">MRLINYIIILSVLLVTACGGGESSSSSSSSVSSSSSSSESSSSSSVAVISPESVPANLTLQLNPVKHFNFSWDAVEGADYYQLFENADGASGFIRVADNIEATSYDHEVALYLRTHASYLVQACNVAGCSDESETVSVSGNLAEAVGYIKAPVTLGATLLMNDQNVSQGFGDIVALSGDGSILAVATRNDLGGVTDTSEDAAVLFEQGGAAVYVFTKTDAGWQQTGSVSELSADVTSLALSDNGDVLAIGLRGESGGSTGINGDESDQSASASGAVYVYRDNDGWEKEAYIKASNARASDWFGLSLALSADGATLAVGAPAERGLATGVNGDEALRDSASFFIGAAYVFTDGDNGWEQEAYVKAIGSGTEPETQFFGDAVALTADGSLLAVGARRSTFTAGAPEGIRYNGVHLYRKTAGQWRADTIVNSSEPSLGSNFGTSVALSSDGAVLAVGEDTLGAFSDLDLFNKGRVHTYVQVDDQWVFQTILQPENGNKFNQFGHNIAMSSSGDLIAVCAPSDYGDSVALEPDSGAETLSESGAAYVFTEQDGEWLQQSFIKAPNPDSGDYFCGSLGLSANGSTLAVGARGESGSATGVGGDMNNDASGAGAVYMY</sequence>
<dbReference type="InterPro" id="IPR028994">
    <property type="entry name" value="Integrin_alpha_N"/>
</dbReference>
<dbReference type="InterPro" id="IPR013783">
    <property type="entry name" value="Ig-like_fold"/>
</dbReference>
<keyword evidence="1" id="KW-0732">Signal</keyword>